<dbReference type="InterPro" id="IPR011611">
    <property type="entry name" value="PfkB_dom"/>
</dbReference>
<dbReference type="OrthoDB" id="9775849at2"/>
<name>A0A5B8NJJ6_9CHRO</name>
<dbReference type="CDD" id="cd01168">
    <property type="entry name" value="adenosine_kinase"/>
    <property type="match status" value="1"/>
</dbReference>
<dbReference type="Gene3D" id="3.30.1110.10">
    <property type="match status" value="1"/>
</dbReference>
<evidence type="ECO:0000256" key="1">
    <source>
        <dbReference type="ARBA" id="ARBA00010688"/>
    </source>
</evidence>
<keyword evidence="3 5" id="KW-0418">Kinase</keyword>
<gene>
    <name evidence="5" type="ORF">FRE64_05700</name>
</gene>
<dbReference type="PROSITE" id="PS00584">
    <property type="entry name" value="PFKB_KINASES_2"/>
    <property type="match status" value="1"/>
</dbReference>
<dbReference type="PANTHER" id="PTHR43320">
    <property type="entry name" value="SUGAR KINASE"/>
    <property type="match status" value="1"/>
</dbReference>
<evidence type="ECO:0000256" key="2">
    <source>
        <dbReference type="ARBA" id="ARBA00022679"/>
    </source>
</evidence>
<dbReference type="Gene3D" id="3.40.1190.20">
    <property type="match status" value="1"/>
</dbReference>
<dbReference type="InterPro" id="IPR052700">
    <property type="entry name" value="Carb_kinase_PfkB-like"/>
</dbReference>
<dbReference type="Pfam" id="PF00294">
    <property type="entry name" value="PfkB"/>
    <property type="match status" value="1"/>
</dbReference>
<dbReference type="GO" id="GO:0016301">
    <property type="term" value="F:kinase activity"/>
    <property type="evidence" value="ECO:0007669"/>
    <property type="project" value="UniProtKB-KW"/>
</dbReference>
<dbReference type="EMBL" id="CP042326">
    <property type="protein sequence ID" value="QDZ39462.1"/>
    <property type="molecule type" value="Genomic_DNA"/>
</dbReference>
<protein>
    <submittedName>
        <fullName evidence="5">Adenosine kinase</fullName>
    </submittedName>
</protein>
<dbReference type="RefSeq" id="WP_146295064.1">
    <property type="nucleotide sequence ID" value="NZ_CP042326.1"/>
</dbReference>
<proteinExistence type="inferred from homology"/>
<evidence type="ECO:0000313" key="6">
    <source>
        <dbReference type="Proteomes" id="UP000318453"/>
    </source>
</evidence>
<dbReference type="Proteomes" id="UP000318453">
    <property type="component" value="Chromosome"/>
</dbReference>
<feature type="domain" description="Carbohydrate kinase PfkB" evidence="4">
    <location>
        <begin position="55"/>
        <end position="316"/>
    </location>
</feature>
<evidence type="ECO:0000313" key="5">
    <source>
        <dbReference type="EMBL" id="QDZ39462.1"/>
    </source>
</evidence>
<dbReference type="SUPFAM" id="SSF53613">
    <property type="entry name" value="Ribokinase-like"/>
    <property type="match status" value="1"/>
</dbReference>
<keyword evidence="6" id="KW-1185">Reference proteome</keyword>
<evidence type="ECO:0000259" key="4">
    <source>
        <dbReference type="Pfam" id="PF00294"/>
    </source>
</evidence>
<dbReference type="AlphaFoldDB" id="A0A5B8NJJ6"/>
<dbReference type="PANTHER" id="PTHR43320:SF3">
    <property type="entry name" value="CARBOHYDRATE KINASE PFKB DOMAIN-CONTAINING PROTEIN"/>
    <property type="match status" value="1"/>
</dbReference>
<comment type="similarity">
    <text evidence="1">Belongs to the carbohydrate kinase PfkB family.</text>
</comment>
<reference evidence="5" key="1">
    <citation type="submission" date="2019-08" db="EMBL/GenBank/DDBJ databases">
        <title>Carotenoids and Carotenoid Binding Proteins in the Halophilic Cyanobacterium Euhalothece sp. ZM00.</title>
        <authorList>
            <person name="Cho S.M."/>
            <person name="Song J.Y."/>
            <person name="Park Y.-I."/>
        </authorList>
    </citation>
    <scope>NUCLEOTIDE SEQUENCE [LARGE SCALE GENOMIC DNA]</scope>
    <source>
        <strain evidence="5">Z-M001</strain>
    </source>
</reference>
<organism evidence="5 6">
    <name type="scientific">Euhalothece natronophila Z-M001</name>
    <dbReference type="NCBI Taxonomy" id="522448"/>
    <lineage>
        <taxon>Bacteria</taxon>
        <taxon>Bacillati</taxon>
        <taxon>Cyanobacteriota</taxon>
        <taxon>Cyanophyceae</taxon>
        <taxon>Oscillatoriophycideae</taxon>
        <taxon>Chroococcales</taxon>
        <taxon>Halothecacae</taxon>
        <taxon>Halothece cluster</taxon>
        <taxon>Euhalothece</taxon>
    </lineage>
</organism>
<dbReference type="KEGG" id="enn:FRE64_05700"/>
<accession>A0A5B8NJJ6</accession>
<dbReference type="InterPro" id="IPR029056">
    <property type="entry name" value="Ribokinase-like"/>
</dbReference>
<dbReference type="InterPro" id="IPR002173">
    <property type="entry name" value="Carboh/pur_kinase_PfkB_CS"/>
</dbReference>
<evidence type="ECO:0000256" key="3">
    <source>
        <dbReference type="ARBA" id="ARBA00022777"/>
    </source>
</evidence>
<sequence length="330" mass="35337">MAYDVYGMGNALLDIEFKVTPDLLEQLGIDKGVMTLIEADRQQQLINDLKGYMGKKSGGGSAANTMFAISQFGGKGFYSCKVANDEMGDSYVQDLINAGIDTNLQNQERDSGITGQCLVFVTPDADRTMNTHLGISAQFSEKELNENAIALSEYLYIEGYLVTDPTSKAAAIKGREIAQNAGKKVALSLSDLNMAKYFKEGFLEMIGDGIDLIFSNESEALTMAETDDLAKACDYLKTLSKGFVITRGPKGALVYDGSSLIEVEPKPVKAVDTVGAGDMFAGAFLYGLTHGMSHAHAGKLASAASARLVTSYGPRLEPQEAKEVLAEVKA</sequence>
<keyword evidence="2" id="KW-0808">Transferase</keyword>